<evidence type="ECO:0000313" key="3">
    <source>
        <dbReference type="Proteomes" id="UP000076874"/>
    </source>
</evidence>
<feature type="region of interest" description="Disordered" evidence="1">
    <location>
        <begin position="147"/>
        <end position="197"/>
    </location>
</feature>
<comment type="caution">
    <text evidence="2">The sequence shown here is derived from an EMBL/GenBank/DDBJ whole genome shotgun (WGS) entry which is preliminary data.</text>
</comment>
<evidence type="ECO:0000313" key="2">
    <source>
        <dbReference type="EMBL" id="OAA63513.1"/>
    </source>
</evidence>
<sequence length="197" mass="21744">MLPELQKLWTDAQNRPEWAATRFWEYLFKQITFSGRQWLVASQQPPTYNEGDLRRVDLVVERVDGNSSTAALLFIELKRDNATANEIEDVVSAQKLGHYLTPIFPPGDGLSERDDETFAAPLSPRPANAHLPPEWHDNEVAIVTSPSAMESYGLEESGVSNEPAQLQSSLSPSTTSAAQNVPSMPDIPSLDAAQSPR</sequence>
<dbReference type="EMBL" id="AZHD01000005">
    <property type="protein sequence ID" value="OAA63513.1"/>
    <property type="molecule type" value="Genomic_DNA"/>
</dbReference>
<dbReference type="OrthoDB" id="3563787at2759"/>
<dbReference type="Proteomes" id="UP000076874">
    <property type="component" value="Unassembled WGS sequence"/>
</dbReference>
<feature type="compositionally biased region" description="Low complexity" evidence="1">
    <location>
        <begin position="163"/>
        <end position="179"/>
    </location>
</feature>
<keyword evidence="3" id="KW-1185">Reference proteome</keyword>
<evidence type="ECO:0000256" key="1">
    <source>
        <dbReference type="SAM" id="MobiDB-lite"/>
    </source>
</evidence>
<gene>
    <name evidence="2" type="ORF">SPI_03676</name>
</gene>
<organism evidence="2 3">
    <name type="scientific">Niveomyces insectorum RCEF 264</name>
    <dbReference type="NCBI Taxonomy" id="1081102"/>
    <lineage>
        <taxon>Eukaryota</taxon>
        <taxon>Fungi</taxon>
        <taxon>Dikarya</taxon>
        <taxon>Ascomycota</taxon>
        <taxon>Pezizomycotina</taxon>
        <taxon>Sordariomycetes</taxon>
        <taxon>Hypocreomycetidae</taxon>
        <taxon>Hypocreales</taxon>
        <taxon>Cordycipitaceae</taxon>
        <taxon>Niveomyces</taxon>
    </lineage>
</organism>
<reference evidence="2 3" key="1">
    <citation type="journal article" date="2016" name="Genome Biol. Evol.">
        <title>Divergent and convergent evolution of fungal pathogenicity.</title>
        <authorList>
            <person name="Shang Y."/>
            <person name="Xiao G."/>
            <person name="Zheng P."/>
            <person name="Cen K."/>
            <person name="Zhan S."/>
            <person name="Wang C."/>
        </authorList>
    </citation>
    <scope>NUCLEOTIDE SEQUENCE [LARGE SCALE GENOMIC DNA]</scope>
    <source>
        <strain evidence="2 3">RCEF 264</strain>
    </source>
</reference>
<accession>A0A167W9T9</accession>
<protein>
    <submittedName>
        <fullName evidence="2">Uncharacterized protein</fullName>
    </submittedName>
</protein>
<dbReference type="AlphaFoldDB" id="A0A167W9T9"/>
<name>A0A167W9T9_9HYPO</name>
<proteinExistence type="predicted"/>